<organism evidence="2 3">
    <name type="scientific">Hymenobacter psychrotolerans DSM 18569</name>
    <dbReference type="NCBI Taxonomy" id="1121959"/>
    <lineage>
        <taxon>Bacteria</taxon>
        <taxon>Pseudomonadati</taxon>
        <taxon>Bacteroidota</taxon>
        <taxon>Cytophagia</taxon>
        <taxon>Cytophagales</taxon>
        <taxon>Hymenobacteraceae</taxon>
        <taxon>Hymenobacter</taxon>
    </lineage>
</organism>
<feature type="signal peptide" evidence="1">
    <location>
        <begin position="1"/>
        <end position="21"/>
    </location>
</feature>
<dbReference type="OrthoDB" id="9847859at2"/>
<evidence type="ECO:0000313" key="2">
    <source>
        <dbReference type="EMBL" id="SHL69149.1"/>
    </source>
</evidence>
<reference evidence="3" key="1">
    <citation type="submission" date="2016-11" db="EMBL/GenBank/DDBJ databases">
        <authorList>
            <person name="Varghese N."/>
            <person name="Submissions S."/>
        </authorList>
    </citation>
    <scope>NUCLEOTIDE SEQUENCE [LARGE SCALE GENOMIC DNA]</scope>
    <source>
        <strain evidence="3">DSM 18569</strain>
    </source>
</reference>
<dbReference type="AlphaFoldDB" id="A0A1M7CQP2"/>
<dbReference type="STRING" id="1121959.SAMN02746009_03197"/>
<sequence>MTRKLLLGILLVALPAGSVVLSCTKDDECSIGDVARYYTVTGLTLAANRQTTGAPPGPNEPVPATDLLLAVQLQTTCYGFQPVPSDGWLPAAYACPPTPAPGYMGTKQPLDSVVIRSRFAYDAGHPAGASLNDLLLDIETGQEFSPRGNQTYAPRLRFKTSPAQAGAQQFRVRYRLGTGEVYTAESSVLQLTR</sequence>
<evidence type="ECO:0000313" key="3">
    <source>
        <dbReference type="Proteomes" id="UP000183947"/>
    </source>
</evidence>
<keyword evidence="3" id="KW-1185">Reference proteome</keyword>
<dbReference type="PROSITE" id="PS51257">
    <property type="entry name" value="PROKAR_LIPOPROTEIN"/>
    <property type="match status" value="1"/>
</dbReference>
<evidence type="ECO:0000256" key="1">
    <source>
        <dbReference type="SAM" id="SignalP"/>
    </source>
</evidence>
<gene>
    <name evidence="2" type="ORF">SAMN02746009_03197</name>
</gene>
<proteinExistence type="predicted"/>
<keyword evidence="1" id="KW-0732">Signal</keyword>
<dbReference type="EMBL" id="FRAS01000019">
    <property type="protein sequence ID" value="SHL69149.1"/>
    <property type="molecule type" value="Genomic_DNA"/>
</dbReference>
<dbReference type="RefSeq" id="WP_139252344.1">
    <property type="nucleotide sequence ID" value="NZ_FRAS01000019.1"/>
</dbReference>
<dbReference type="Proteomes" id="UP000183947">
    <property type="component" value="Unassembled WGS sequence"/>
</dbReference>
<evidence type="ECO:0008006" key="4">
    <source>
        <dbReference type="Google" id="ProtNLM"/>
    </source>
</evidence>
<feature type="chain" id="PRO_5012522873" description="Lipoprotein" evidence="1">
    <location>
        <begin position="22"/>
        <end position="193"/>
    </location>
</feature>
<accession>A0A1M7CQP2</accession>
<name>A0A1M7CQP2_9BACT</name>
<protein>
    <recommendedName>
        <fullName evidence="4">Lipoprotein</fullName>
    </recommendedName>
</protein>